<gene>
    <name evidence="14" type="ORF">JRV97_10995</name>
</gene>
<keyword evidence="10" id="KW-0486">Methionine biosynthesis</keyword>
<dbReference type="EC" id="1.2.1.11" evidence="3 12"/>
<dbReference type="PANTHER" id="PTHR46278">
    <property type="entry name" value="DEHYDROGENASE, PUTATIVE-RELATED"/>
    <property type="match status" value="1"/>
</dbReference>
<evidence type="ECO:0000256" key="8">
    <source>
        <dbReference type="ARBA" id="ARBA00023002"/>
    </source>
</evidence>
<name>A0ABY8PQF6_9BACT</name>
<dbReference type="InterPro" id="IPR012280">
    <property type="entry name" value="Semialdhyde_DH_dimer_dom"/>
</dbReference>
<dbReference type="RefSeq" id="WP_280998842.1">
    <property type="nucleotide sequence ID" value="NZ_CP069362.1"/>
</dbReference>
<proteinExistence type="inferred from homology"/>
<keyword evidence="6" id="KW-0521">NADP</keyword>
<dbReference type="NCBIfam" id="TIGR01296">
    <property type="entry name" value="asd_B"/>
    <property type="match status" value="1"/>
</dbReference>
<keyword evidence="15" id="KW-1185">Reference proteome</keyword>
<dbReference type="SUPFAM" id="SSF55347">
    <property type="entry name" value="Glyceraldehyde-3-phosphate dehydrogenase-like, C-terminal domain"/>
    <property type="match status" value="1"/>
</dbReference>
<reference evidence="14 15" key="1">
    <citation type="submission" date="2021-02" db="EMBL/GenBank/DDBJ databases">
        <title>Characterization of Marinitoga sp. nov. str. BP5-C20A.</title>
        <authorList>
            <person name="Erauso G."/>
            <person name="Postec A."/>
        </authorList>
    </citation>
    <scope>NUCLEOTIDE SEQUENCE [LARGE SCALE GENOMIC DNA]</scope>
    <source>
        <strain evidence="14 15">BP5-C20A</strain>
    </source>
</reference>
<dbReference type="NCBIfam" id="NF011456">
    <property type="entry name" value="PRK14874.1"/>
    <property type="match status" value="1"/>
</dbReference>
<dbReference type="GO" id="GO:0004073">
    <property type="term" value="F:aspartate-semialdehyde dehydrogenase activity"/>
    <property type="evidence" value="ECO:0007669"/>
    <property type="project" value="UniProtKB-EC"/>
</dbReference>
<evidence type="ECO:0000256" key="10">
    <source>
        <dbReference type="ARBA" id="ARBA00023167"/>
    </source>
</evidence>
<dbReference type="Gene3D" id="3.40.50.720">
    <property type="entry name" value="NAD(P)-binding Rossmann-like Domain"/>
    <property type="match status" value="1"/>
</dbReference>
<evidence type="ECO:0000256" key="5">
    <source>
        <dbReference type="ARBA" id="ARBA00022697"/>
    </source>
</evidence>
<dbReference type="SUPFAM" id="SSF51735">
    <property type="entry name" value="NAD(P)-binding Rossmann-fold domains"/>
    <property type="match status" value="1"/>
</dbReference>
<comment type="similarity">
    <text evidence="1">Belongs to the aspartate-semialdehyde dehydrogenase family.</text>
</comment>
<feature type="domain" description="Semialdehyde dehydrogenase NAD-binding" evidence="13">
    <location>
        <begin position="2"/>
        <end position="118"/>
    </location>
</feature>
<keyword evidence="5" id="KW-0791">Threonine biosynthesis</keyword>
<evidence type="ECO:0000313" key="14">
    <source>
        <dbReference type="EMBL" id="WGS64865.1"/>
    </source>
</evidence>
<keyword evidence="8 14" id="KW-0560">Oxidoreductase</keyword>
<comment type="catalytic activity">
    <reaction evidence="11">
        <text>L-aspartate 4-semialdehyde + phosphate + NADP(+) = 4-phospho-L-aspartate + NADPH + H(+)</text>
        <dbReference type="Rhea" id="RHEA:24284"/>
        <dbReference type="ChEBI" id="CHEBI:15378"/>
        <dbReference type="ChEBI" id="CHEBI:43474"/>
        <dbReference type="ChEBI" id="CHEBI:57535"/>
        <dbReference type="ChEBI" id="CHEBI:57783"/>
        <dbReference type="ChEBI" id="CHEBI:58349"/>
        <dbReference type="ChEBI" id="CHEBI:537519"/>
        <dbReference type="EC" id="1.2.1.11"/>
    </reaction>
</comment>
<dbReference type="InterPro" id="IPR000534">
    <property type="entry name" value="Semialdehyde_DH_NAD-bd"/>
</dbReference>
<dbReference type="EMBL" id="CP069362">
    <property type="protein sequence ID" value="WGS64865.1"/>
    <property type="molecule type" value="Genomic_DNA"/>
</dbReference>
<accession>A0ABY8PQF6</accession>
<evidence type="ECO:0000256" key="1">
    <source>
        <dbReference type="ARBA" id="ARBA00010584"/>
    </source>
</evidence>
<evidence type="ECO:0000256" key="2">
    <source>
        <dbReference type="ARBA" id="ARBA00011738"/>
    </source>
</evidence>
<evidence type="ECO:0000256" key="12">
    <source>
        <dbReference type="NCBIfam" id="TIGR01296"/>
    </source>
</evidence>
<comment type="subunit">
    <text evidence="2">Homodimer.</text>
</comment>
<dbReference type="InterPro" id="IPR036291">
    <property type="entry name" value="NAD(P)-bd_dom_sf"/>
</dbReference>
<keyword evidence="9" id="KW-0457">Lysine biosynthesis</keyword>
<dbReference type="PANTHER" id="PTHR46278:SF2">
    <property type="entry name" value="ASPARTATE-SEMIALDEHYDE DEHYDROGENASE"/>
    <property type="match status" value="1"/>
</dbReference>
<protein>
    <recommendedName>
        <fullName evidence="3 12">Aspartate-semialdehyde dehydrogenase</fullName>
        <ecNumber evidence="3 12">1.2.1.11</ecNumber>
    </recommendedName>
</protein>
<evidence type="ECO:0000313" key="15">
    <source>
        <dbReference type="Proteomes" id="UP001232493"/>
    </source>
</evidence>
<dbReference type="InterPro" id="IPR005986">
    <property type="entry name" value="Asp_semialdehyde_DH_beta"/>
</dbReference>
<evidence type="ECO:0000256" key="7">
    <source>
        <dbReference type="ARBA" id="ARBA00022915"/>
    </source>
</evidence>
<dbReference type="Gene3D" id="3.30.360.10">
    <property type="entry name" value="Dihydrodipicolinate Reductase, domain 2"/>
    <property type="match status" value="1"/>
</dbReference>
<dbReference type="SMART" id="SM00859">
    <property type="entry name" value="Semialdhyde_dh"/>
    <property type="match status" value="1"/>
</dbReference>
<evidence type="ECO:0000256" key="6">
    <source>
        <dbReference type="ARBA" id="ARBA00022857"/>
    </source>
</evidence>
<dbReference type="Proteomes" id="UP001232493">
    <property type="component" value="Chromosome"/>
</dbReference>
<evidence type="ECO:0000256" key="4">
    <source>
        <dbReference type="ARBA" id="ARBA00022605"/>
    </source>
</evidence>
<keyword evidence="4" id="KW-0028">Amino-acid biosynthesis</keyword>
<dbReference type="CDD" id="cd02316">
    <property type="entry name" value="VcASADH2_like_N"/>
    <property type="match status" value="1"/>
</dbReference>
<dbReference type="Pfam" id="PF01118">
    <property type="entry name" value="Semialdhyde_dh"/>
    <property type="match status" value="1"/>
</dbReference>
<evidence type="ECO:0000256" key="3">
    <source>
        <dbReference type="ARBA" id="ARBA00013120"/>
    </source>
</evidence>
<sequence>MKVGVVGATGEVGRTMVKVLEEKNIDINELRLFASKKSEGKEIKFKDKIYYVEELTEEKMKEKYDYLLFSAGGSVSKKYAPIASEYGNTVIDNSSAFRMVNDIPLVVPEINGDIIKGYRGIIANPNCSTIQMVLALRNVEKELGISEIFVSTYQAVSGAGNKGIKELLDQQNGINNINHFPEIINNNVIPIIGPVLENGFTEEEMKMVNETRKIYDDYGIKVYPTAVRVPVLYGHSESITFRVKKKSTLEDVKKLLSSVDNVVYTDDLVTPINIAGSDITYVSRLRQMDETTFLIWVVADNVRVGAATNAVRILLKHYELNNNKRDE</sequence>
<organism evidence="14 15">
    <name type="scientific">Marinitoga aeolica</name>
    <dbReference type="NCBI Taxonomy" id="2809031"/>
    <lineage>
        <taxon>Bacteria</taxon>
        <taxon>Thermotogati</taxon>
        <taxon>Thermotogota</taxon>
        <taxon>Thermotogae</taxon>
        <taxon>Petrotogales</taxon>
        <taxon>Petrotogaceae</taxon>
        <taxon>Marinitoga</taxon>
    </lineage>
</organism>
<keyword evidence="7" id="KW-0220">Diaminopimelate biosynthesis</keyword>
<dbReference type="Pfam" id="PF02774">
    <property type="entry name" value="Semialdhyde_dhC"/>
    <property type="match status" value="1"/>
</dbReference>
<dbReference type="PIRSF" id="PIRSF000148">
    <property type="entry name" value="ASA_dh"/>
    <property type="match status" value="1"/>
</dbReference>
<evidence type="ECO:0000259" key="13">
    <source>
        <dbReference type="SMART" id="SM00859"/>
    </source>
</evidence>
<evidence type="ECO:0000256" key="9">
    <source>
        <dbReference type="ARBA" id="ARBA00023154"/>
    </source>
</evidence>
<evidence type="ECO:0000256" key="11">
    <source>
        <dbReference type="ARBA" id="ARBA00047891"/>
    </source>
</evidence>